<dbReference type="SUPFAM" id="SSF103473">
    <property type="entry name" value="MFS general substrate transporter"/>
    <property type="match status" value="1"/>
</dbReference>
<dbReference type="InterPro" id="IPR020846">
    <property type="entry name" value="MFS_dom"/>
</dbReference>
<evidence type="ECO:0000256" key="3">
    <source>
        <dbReference type="ARBA" id="ARBA00022448"/>
    </source>
</evidence>
<evidence type="ECO:0000256" key="12">
    <source>
        <dbReference type="SAM" id="MobiDB-lite"/>
    </source>
</evidence>
<evidence type="ECO:0000256" key="2">
    <source>
        <dbReference type="ARBA" id="ARBA00008586"/>
    </source>
</evidence>
<keyword evidence="9" id="KW-0739">Sodium transport</keyword>
<keyword evidence="6 13" id="KW-1133">Transmembrane helix</keyword>
<dbReference type="FunFam" id="1.20.1250.20:FF:000003">
    <property type="entry name" value="Solute carrier family 17 member 3"/>
    <property type="match status" value="1"/>
</dbReference>
<feature type="transmembrane region" description="Helical" evidence="13">
    <location>
        <begin position="385"/>
        <end position="411"/>
    </location>
</feature>
<evidence type="ECO:0000256" key="7">
    <source>
        <dbReference type="ARBA" id="ARBA00023053"/>
    </source>
</evidence>
<keyword evidence="4 13" id="KW-0812">Transmembrane</keyword>
<feature type="compositionally biased region" description="Low complexity" evidence="12">
    <location>
        <begin position="462"/>
        <end position="472"/>
    </location>
</feature>
<dbReference type="Proteomes" id="UP000410492">
    <property type="component" value="Unassembled WGS sequence"/>
</dbReference>
<feature type="transmembrane region" description="Helical" evidence="13">
    <location>
        <begin position="294"/>
        <end position="316"/>
    </location>
</feature>
<feature type="transmembrane region" description="Helical" evidence="13">
    <location>
        <begin position="423"/>
        <end position="442"/>
    </location>
</feature>
<dbReference type="InterPro" id="IPR011701">
    <property type="entry name" value="MFS"/>
</dbReference>
<feature type="transmembrane region" description="Helical" evidence="13">
    <location>
        <begin position="162"/>
        <end position="186"/>
    </location>
</feature>
<dbReference type="InterPro" id="IPR050382">
    <property type="entry name" value="MFS_Na/Anion_cotransporter"/>
</dbReference>
<feature type="transmembrane region" description="Helical" evidence="13">
    <location>
        <begin position="97"/>
        <end position="117"/>
    </location>
</feature>
<dbReference type="PANTHER" id="PTHR11662:SF280">
    <property type="entry name" value="FI21844P1-RELATED"/>
    <property type="match status" value="1"/>
</dbReference>
<feature type="transmembrane region" description="Helical" evidence="13">
    <location>
        <begin position="123"/>
        <end position="141"/>
    </location>
</feature>
<protein>
    <recommendedName>
        <fullName evidence="11">Putative inorganic phosphate cotransporter</fullName>
    </recommendedName>
</protein>
<keyword evidence="3" id="KW-0813">Transport</keyword>
<evidence type="ECO:0000256" key="10">
    <source>
        <dbReference type="ARBA" id="ARBA00054632"/>
    </source>
</evidence>
<dbReference type="FunFam" id="1.20.1250.20:FF:000144">
    <property type="entry name" value="Picot, isoform B"/>
    <property type="match status" value="1"/>
</dbReference>
<dbReference type="CDD" id="cd17318">
    <property type="entry name" value="MFS_SLC17"/>
    <property type="match status" value="1"/>
</dbReference>
<dbReference type="OrthoDB" id="2985014at2759"/>
<feature type="transmembrane region" description="Helical" evidence="13">
    <location>
        <begin position="353"/>
        <end position="373"/>
    </location>
</feature>
<feature type="transmembrane region" description="Helical" evidence="13">
    <location>
        <begin position="192"/>
        <end position="211"/>
    </location>
</feature>
<dbReference type="InterPro" id="IPR036259">
    <property type="entry name" value="MFS_trans_sf"/>
</dbReference>
<comment type="function">
    <text evidence="10">May be an inorganic phosphate cotransporter.</text>
</comment>
<keyword evidence="7" id="KW-0915">Sodium</keyword>
<dbReference type="GO" id="GO:0016020">
    <property type="term" value="C:membrane"/>
    <property type="evidence" value="ECO:0007669"/>
    <property type="project" value="UniProtKB-SubCell"/>
</dbReference>
<keyword evidence="9" id="KW-0406">Ion transport</keyword>
<feature type="transmembrane region" description="Helical" evidence="13">
    <location>
        <begin position="247"/>
        <end position="267"/>
    </location>
</feature>
<evidence type="ECO:0000256" key="5">
    <source>
        <dbReference type="ARBA" id="ARBA00022847"/>
    </source>
</evidence>
<reference evidence="15 16" key="1">
    <citation type="submission" date="2019-01" db="EMBL/GenBank/DDBJ databases">
        <authorList>
            <person name="Sayadi A."/>
        </authorList>
    </citation>
    <scope>NUCLEOTIDE SEQUENCE [LARGE SCALE GENOMIC DNA]</scope>
</reference>
<evidence type="ECO:0000256" key="11">
    <source>
        <dbReference type="ARBA" id="ARBA00068450"/>
    </source>
</evidence>
<evidence type="ECO:0000256" key="13">
    <source>
        <dbReference type="SAM" id="Phobius"/>
    </source>
</evidence>
<evidence type="ECO:0000256" key="6">
    <source>
        <dbReference type="ARBA" id="ARBA00022989"/>
    </source>
</evidence>
<feature type="transmembrane region" description="Helical" evidence="13">
    <location>
        <begin position="70"/>
        <end position="90"/>
    </location>
</feature>
<comment type="subcellular location">
    <subcellularLocation>
        <location evidence="1">Membrane</location>
        <topology evidence="1">Multi-pass membrane protein</topology>
    </subcellularLocation>
</comment>
<feature type="transmembrane region" description="Helical" evidence="13">
    <location>
        <begin position="328"/>
        <end position="347"/>
    </location>
</feature>
<dbReference type="GO" id="GO:0015293">
    <property type="term" value="F:symporter activity"/>
    <property type="evidence" value="ECO:0007669"/>
    <property type="project" value="UniProtKB-KW"/>
</dbReference>
<keyword evidence="8 13" id="KW-0472">Membrane</keyword>
<gene>
    <name evidence="15" type="ORF">CALMAC_LOCUS1277</name>
</gene>
<evidence type="ECO:0000313" key="15">
    <source>
        <dbReference type="EMBL" id="VEN35351.1"/>
    </source>
</evidence>
<name>A0A653BII7_CALMS</name>
<feature type="transmembrane region" description="Helical" evidence="13">
    <location>
        <begin position="25"/>
        <end position="50"/>
    </location>
</feature>
<evidence type="ECO:0000256" key="1">
    <source>
        <dbReference type="ARBA" id="ARBA00004141"/>
    </source>
</evidence>
<comment type="similarity">
    <text evidence="2">Belongs to the major facilitator superfamily. Sodium/anion cotransporter family.</text>
</comment>
<organism evidence="15 16">
    <name type="scientific">Callosobruchus maculatus</name>
    <name type="common">Southern cowpea weevil</name>
    <name type="synonym">Pulse bruchid</name>
    <dbReference type="NCBI Taxonomy" id="64391"/>
    <lineage>
        <taxon>Eukaryota</taxon>
        <taxon>Metazoa</taxon>
        <taxon>Ecdysozoa</taxon>
        <taxon>Arthropoda</taxon>
        <taxon>Hexapoda</taxon>
        <taxon>Insecta</taxon>
        <taxon>Pterygota</taxon>
        <taxon>Neoptera</taxon>
        <taxon>Endopterygota</taxon>
        <taxon>Coleoptera</taxon>
        <taxon>Polyphaga</taxon>
        <taxon>Cucujiformia</taxon>
        <taxon>Chrysomeloidea</taxon>
        <taxon>Chrysomelidae</taxon>
        <taxon>Bruchinae</taxon>
        <taxon>Bruchini</taxon>
        <taxon>Callosobruchus</taxon>
    </lineage>
</organism>
<dbReference type="PROSITE" id="PS50850">
    <property type="entry name" value="MFS"/>
    <property type="match status" value="1"/>
</dbReference>
<keyword evidence="5" id="KW-0769">Symport</keyword>
<dbReference type="Gene3D" id="1.20.1250.20">
    <property type="entry name" value="MFS general substrate transporter like domains"/>
    <property type="match status" value="2"/>
</dbReference>
<evidence type="ECO:0000256" key="4">
    <source>
        <dbReference type="ARBA" id="ARBA00022692"/>
    </source>
</evidence>
<proteinExistence type="inferred from homology"/>
<dbReference type="Pfam" id="PF07690">
    <property type="entry name" value="MFS_1"/>
    <property type="match status" value="1"/>
</dbReference>
<dbReference type="EMBL" id="CAACVG010001490">
    <property type="protein sequence ID" value="VEN35351.1"/>
    <property type="molecule type" value="Genomic_DNA"/>
</dbReference>
<dbReference type="GO" id="GO:0006814">
    <property type="term" value="P:sodium ion transport"/>
    <property type="evidence" value="ECO:0007669"/>
    <property type="project" value="UniProtKB-KW"/>
</dbReference>
<keyword evidence="16" id="KW-1185">Reference proteome</keyword>
<sequence>MEDDSKISDHEKIKGPAIGIRHVQIALLFSNLAIAYGMRTNLSVAIVAMTDNSTTTNTDVPTYEWSNKDVILSSFFWGYITMQLVAGELGNRYGTRWLLFAAMFVNSTACMAIPAMASAVGSYGVMGCRVVQGVAQGFFFPSVSNLLGRWIPPQERSLMATVVYAGPSLGIIFSMPVTGFIAASHFGWPPSFYFFGGLGYTWMLVWCFLGADSPAQHPKISKEERSYIERTLNTTQNQVAETPWRSIFCSLPVWAFIVAMFGQNWGYSTLMTEIPSYLNKVMGIDMRSNGMLSAAPYLASFVFSFIFGILSDYLINRGCISRGTARKIFNSLGTCVPAAALVSLGFLDAEATVLSEAMLIVAVGVNAACFVGFQVNPVDLAPRYAGIVMGIGNGSSNVFSIIAPLIVHFLVTDEGDKSQWRTIFMIASAVYVSANLFFVFCSSGEVQPWNDRVTIDDKHRSPSSTSETDSTTNKIDMQ</sequence>
<feature type="region of interest" description="Disordered" evidence="12">
    <location>
        <begin position="454"/>
        <end position="478"/>
    </location>
</feature>
<dbReference type="PANTHER" id="PTHR11662">
    <property type="entry name" value="SOLUTE CARRIER FAMILY 17"/>
    <property type="match status" value="1"/>
</dbReference>
<evidence type="ECO:0000256" key="8">
    <source>
        <dbReference type="ARBA" id="ARBA00023136"/>
    </source>
</evidence>
<evidence type="ECO:0000259" key="14">
    <source>
        <dbReference type="PROSITE" id="PS50850"/>
    </source>
</evidence>
<evidence type="ECO:0000313" key="16">
    <source>
        <dbReference type="Proteomes" id="UP000410492"/>
    </source>
</evidence>
<accession>A0A653BII7</accession>
<dbReference type="AlphaFoldDB" id="A0A653BII7"/>
<feature type="domain" description="Major facilitator superfamily (MFS) profile" evidence="14">
    <location>
        <begin position="23"/>
        <end position="446"/>
    </location>
</feature>
<evidence type="ECO:0000256" key="9">
    <source>
        <dbReference type="ARBA" id="ARBA00023201"/>
    </source>
</evidence>
<dbReference type="GO" id="GO:0006820">
    <property type="term" value="P:monoatomic anion transport"/>
    <property type="evidence" value="ECO:0007669"/>
    <property type="project" value="TreeGrafter"/>
</dbReference>